<dbReference type="RefSeq" id="WP_014043530.1">
    <property type="nucleotide sequence ID" value="NC_015951.1"/>
</dbReference>
<dbReference type="KEGG" id="svl:Strvi_9323"/>
<keyword evidence="1" id="KW-0175">Coiled coil</keyword>
<feature type="coiled-coil region" evidence="1">
    <location>
        <begin position="1069"/>
        <end position="1102"/>
    </location>
</feature>
<organism evidence="3 4">
    <name type="scientific">Streptomyces violaceusniger (strain Tu 4113)</name>
    <dbReference type="NCBI Taxonomy" id="653045"/>
    <lineage>
        <taxon>Bacteria</taxon>
        <taxon>Bacillati</taxon>
        <taxon>Actinomycetota</taxon>
        <taxon>Actinomycetes</taxon>
        <taxon>Kitasatosporales</taxon>
        <taxon>Streptomycetaceae</taxon>
        <taxon>Streptomyces</taxon>
        <taxon>Streptomyces violaceusniger group</taxon>
    </lineage>
</organism>
<proteinExistence type="predicted"/>
<dbReference type="EMBL" id="CP002995">
    <property type="protein sequence ID" value="AEM88595.1"/>
    <property type="molecule type" value="Genomic_DNA"/>
</dbReference>
<dbReference type="Pfam" id="PF13374">
    <property type="entry name" value="TPR_10"/>
    <property type="match status" value="5"/>
</dbReference>
<evidence type="ECO:0000256" key="1">
    <source>
        <dbReference type="SAM" id="Coils"/>
    </source>
</evidence>
<dbReference type="SUPFAM" id="SSF50494">
    <property type="entry name" value="Trypsin-like serine proteases"/>
    <property type="match status" value="1"/>
</dbReference>
<evidence type="ECO:0000259" key="2">
    <source>
        <dbReference type="Pfam" id="PF25199"/>
    </source>
</evidence>
<evidence type="ECO:0000313" key="3">
    <source>
        <dbReference type="EMBL" id="AEM88595.1"/>
    </source>
</evidence>
<dbReference type="PANTHER" id="PTHR19959:SF119">
    <property type="entry name" value="FUNGAL LIPASE-LIKE DOMAIN-CONTAINING PROTEIN"/>
    <property type="match status" value="1"/>
</dbReference>
<dbReference type="InterPro" id="IPR019734">
    <property type="entry name" value="TPR_rpt"/>
</dbReference>
<dbReference type="InterPro" id="IPR027417">
    <property type="entry name" value="P-loop_NTPase"/>
</dbReference>
<sequence>MVAVDGDRPGSGYAIAGRLVLTSAHVSPEPGGTVRVFRPGREETWCGTVVWRGTPGGRDDAALVSMDPAWAGPRQPVRWGRTVTHRPGTPCETWGAANLVQRPGRAVDTVQLSGTLNPGDRFVGNRYVMSLAQHPPAPTGEGDSPWGGMSGAALFCGDLLAGVIASDPAGRAHAHLEAVPAYVLTHDPGFHAALTDHAPEANATLEPVEWQHLAEPAARTRLMNSPATLLQARRQIVPFRGRTTLLTDLDTWAQEDGFGAKLLHGPGGQGKTRLAQHLADTLTTRGWTALWLRADAPADTLADLSAAAVPLLVIVDYAETRSPQLTALLEAAAQHVGDSAFKVLLLARTAGDWWNDLHAATATAEDLLDGTKTIPLPALEPEPDDSRTQAYHQAVHSYAAHLPHVRGWQHHDWPTLAAPLTTGTPDGLNRPGLDTALTLHMTALADLLDTTTTTAATADAPTVEDRLLVHERRYWTTTATAHHLHPRLTTATLTDALAAAHLLGADTHDQADTLLRHVPALADQTTDRIHAVRRWIAALYPAPTPAQPWGTLQPDRLTEHFTGRHLLHNPTLAHHLAPTATEPQAARLLTLYSRAAAHPALCQLGPHLTTLCTDHAPTLAAPALDVATQTETPQPLIDALNHITDNPTTPPAHLQYLAERLPHTSYNLAPYAAHLTQHLTEHHRTHAHRDPTHLPDFASSLNDLSNRLGDLGRWEEALKAIEEAVEIRRGLARDRPDAFRPELAMSLNNLAVRLGKLGRWEEALKAIEEAVQVYRGLARDRPDAFRPELAMSLNNLAVRLGKLGRQEEALKAIEEAVQVYRGLARDRPDAFRPELAMSLNNLAVRLGKLGRQEEALKAIEEAVQVYRGLARDRPDAFRPELAMSLNNLAVRLGDLGRQEEALKAIEEAVEIRRGLARDRPDAFRPDLASSSNNLAVQLGKLGRQEEALKAIEEAVQVYRGLARDRPDAFRPDLAMSLNNLAVRLGKLGRQEEALKAIEEAVQVYRGLARDRPDAFRPDLAMSSNNLAVRLGKLGRQEEALKAIEEAVEIRRGLARDRPDAFRPDLASSLNNLAVRLAELDRREEALKAIEEAVEIRRKLARDRPKIHQSELEHSLKVLDWLEESTG</sequence>
<evidence type="ECO:0000313" key="4">
    <source>
        <dbReference type="Proteomes" id="UP000008703"/>
    </source>
</evidence>
<dbReference type="SMART" id="SM00028">
    <property type="entry name" value="TPR"/>
    <property type="match status" value="9"/>
</dbReference>
<gene>
    <name evidence="3" type="ORF">Strvi_9323</name>
</gene>
<name>G2PH21_STRV4</name>
<dbReference type="PANTHER" id="PTHR19959">
    <property type="entry name" value="KINESIN LIGHT CHAIN"/>
    <property type="match status" value="1"/>
</dbReference>
<keyword evidence="4" id="KW-1185">Reference proteome</keyword>
<keyword evidence="3" id="KW-0614">Plasmid</keyword>
<dbReference type="Pfam" id="PF25199">
    <property type="entry name" value="nSTAND_NTPase5"/>
    <property type="match status" value="1"/>
</dbReference>
<protein>
    <submittedName>
        <fullName evidence="3">Tetratricopeptide TPR_2 repeat-containing protein</fullName>
    </submittedName>
</protein>
<dbReference type="Gene3D" id="1.25.40.10">
    <property type="entry name" value="Tetratricopeptide repeat domain"/>
    <property type="match status" value="3"/>
</dbReference>
<geneLocation type="plasmid" evidence="3 4">
    <name>pSTRVI01</name>
</geneLocation>
<dbReference type="SUPFAM" id="SSF48452">
    <property type="entry name" value="TPR-like"/>
    <property type="match status" value="3"/>
</dbReference>
<dbReference type="Proteomes" id="UP000008703">
    <property type="component" value="Plasmid pSTRVI01"/>
</dbReference>
<dbReference type="InterPro" id="IPR057574">
    <property type="entry name" value="nSTAND_NTPase5_dom"/>
</dbReference>
<dbReference type="AlphaFoldDB" id="G2PH21"/>
<dbReference type="InterPro" id="IPR011990">
    <property type="entry name" value="TPR-like_helical_dom_sf"/>
</dbReference>
<feature type="domain" description="Novel STAND NTPase 5" evidence="2">
    <location>
        <begin position="244"/>
        <end position="355"/>
    </location>
</feature>
<dbReference type="InterPro" id="IPR009003">
    <property type="entry name" value="Peptidase_S1_PA"/>
</dbReference>
<reference evidence="3" key="1">
    <citation type="submission" date="2011-08" db="EMBL/GenBank/DDBJ databases">
        <title>Complete sequence of plasmid 1 of Streptomyces violaceusniger Tu 4113.</title>
        <authorList>
            <consortium name="US DOE Joint Genome Institute"/>
            <person name="Lucas S."/>
            <person name="Han J."/>
            <person name="Lapidus A."/>
            <person name="Cheng J.-F."/>
            <person name="Goodwin L."/>
            <person name="Pitluck S."/>
            <person name="Peters L."/>
            <person name="Ivanova N."/>
            <person name="Daligault H."/>
            <person name="Detter J.C."/>
            <person name="Han C."/>
            <person name="Tapia R."/>
            <person name="Land M."/>
            <person name="Hauser L."/>
            <person name="Kyrpides N."/>
            <person name="Ivanova N."/>
            <person name="Pagani I."/>
            <person name="Hagen A."/>
            <person name="Katz L."/>
            <person name="Fiedler H.-P."/>
            <person name="Keasling J."/>
            <person name="Fortman J."/>
            <person name="Woyke T."/>
        </authorList>
    </citation>
    <scope>NUCLEOTIDE SEQUENCE [LARGE SCALE GENOMIC DNA]</scope>
    <source>
        <strain evidence="3">Tu 4113</strain>
        <plasmid evidence="3">pSTRVI01</plasmid>
    </source>
</reference>
<dbReference type="SUPFAM" id="SSF52540">
    <property type="entry name" value="P-loop containing nucleoside triphosphate hydrolases"/>
    <property type="match status" value="1"/>
</dbReference>
<accession>G2PH21</accession>
<dbReference type="HOGENOM" id="CLU_006181_0_0_11"/>
<dbReference type="Pfam" id="PF13424">
    <property type="entry name" value="TPR_12"/>
    <property type="match status" value="2"/>
</dbReference>